<reference evidence="14" key="1">
    <citation type="journal article" date="2023" name="Mol. Biol. Evol.">
        <title>Third-Generation Sequencing Reveals the Adaptive Role of the Epigenome in Three Deep-Sea Polychaetes.</title>
        <authorList>
            <person name="Perez M."/>
            <person name="Aroh O."/>
            <person name="Sun Y."/>
            <person name="Lan Y."/>
            <person name="Juniper S.K."/>
            <person name="Young C.R."/>
            <person name="Angers B."/>
            <person name="Qian P.Y."/>
        </authorList>
    </citation>
    <scope>NUCLEOTIDE SEQUENCE</scope>
    <source>
        <strain evidence="14">R07B-5</strain>
    </source>
</reference>
<keyword evidence="9" id="KW-0539">Nucleus</keyword>
<evidence type="ECO:0000313" key="15">
    <source>
        <dbReference type="Proteomes" id="UP001209878"/>
    </source>
</evidence>
<evidence type="ECO:0000256" key="4">
    <source>
        <dbReference type="ARBA" id="ARBA00022679"/>
    </source>
</evidence>
<evidence type="ECO:0000256" key="1">
    <source>
        <dbReference type="ARBA" id="ARBA00004123"/>
    </source>
</evidence>
<evidence type="ECO:0000256" key="5">
    <source>
        <dbReference type="ARBA" id="ARBA00022691"/>
    </source>
</evidence>
<dbReference type="Pfam" id="PF21358">
    <property type="entry name" value="Ezh2_MCSS"/>
    <property type="match status" value="1"/>
</dbReference>
<comment type="caution">
    <text evidence="14">The sequence shown here is derived from an EMBL/GenBank/DDBJ whole genome shotgun (WGS) entry which is preliminary data.</text>
</comment>
<dbReference type="GO" id="GO:0035098">
    <property type="term" value="C:ESC/E(Z) complex"/>
    <property type="evidence" value="ECO:0007669"/>
    <property type="project" value="TreeGrafter"/>
</dbReference>
<keyword evidence="6" id="KW-0156">Chromatin regulator</keyword>
<dbReference type="InterPro" id="IPR041355">
    <property type="entry name" value="Pre-SET_CXC"/>
</dbReference>
<dbReference type="Pfam" id="PF18264">
    <property type="entry name" value="preSET_CXC"/>
    <property type="match status" value="1"/>
</dbReference>
<evidence type="ECO:0000256" key="7">
    <source>
        <dbReference type="ARBA" id="ARBA00023015"/>
    </source>
</evidence>
<dbReference type="SMART" id="SM00317">
    <property type="entry name" value="SET"/>
    <property type="match status" value="1"/>
</dbReference>
<organism evidence="14 15">
    <name type="scientific">Ridgeia piscesae</name>
    <name type="common">Tubeworm</name>
    <dbReference type="NCBI Taxonomy" id="27915"/>
    <lineage>
        <taxon>Eukaryota</taxon>
        <taxon>Metazoa</taxon>
        <taxon>Spiralia</taxon>
        <taxon>Lophotrochozoa</taxon>
        <taxon>Annelida</taxon>
        <taxon>Polychaeta</taxon>
        <taxon>Sedentaria</taxon>
        <taxon>Canalipalpata</taxon>
        <taxon>Sabellida</taxon>
        <taxon>Siboglinidae</taxon>
        <taxon>Ridgeia</taxon>
    </lineage>
</organism>
<keyword evidence="3" id="KW-0489">Methyltransferase</keyword>
<dbReference type="PROSITE" id="PS50280">
    <property type="entry name" value="SET"/>
    <property type="match status" value="1"/>
</dbReference>
<evidence type="ECO:0000313" key="14">
    <source>
        <dbReference type="EMBL" id="KAK2176051.1"/>
    </source>
</evidence>
<protein>
    <recommendedName>
        <fullName evidence="2">[histone H3]-lysine(27) N-trimethyltransferase</fullName>
        <ecNumber evidence="2">2.1.1.356</ecNumber>
    </recommendedName>
</protein>
<evidence type="ECO:0000256" key="11">
    <source>
        <dbReference type="SAM" id="MobiDB-lite"/>
    </source>
</evidence>
<dbReference type="SMART" id="SM01114">
    <property type="entry name" value="CXC"/>
    <property type="match status" value="1"/>
</dbReference>
<name>A0AAD9NPN8_RIDPI</name>
<accession>A0AAD9NPN8</accession>
<comment type="catalytic activity">
    <reaction evidence="10">
        <text>L-lysyl(27)-[histone H3] + 3 S-adenosyl-L-methionine = N(6),N(6),N(6)-trimethyl-L-lysyl(27)-[histone H3] + 3 S-adenosyl-L-homocysteine + 3 H(+)</text>
        <dbReference type="Rhea" id="RHEA:60292"/>
        <dbReference type="Rhea" id="RHEA-COMP:15535"/>
        <dbReference type="Rhea" id="RHEA-COMP:15548"/>
        <dbReference type="ChEBI" id="CHEBI:15378"/>
        <dbReference type="ChEBI" id="CHEBI:29969"/>
        <dbReference type="ChEBI" id="CHEBI:57856"/>
        <dbReference type="ChEBI" id="CHEBI:59789"/>
        <dbReference type="ChEBI" id="CHEBI:61961"/>
        <dbReference type="EC" id="2.1.1.356"/>
    </reaction>
</comment>
<dbReference type="Proteomes" id="UP001209878">
    <property type="component" value="Unassembled WGS sequence"/>
</dbReference>
<keyword evidence="5" id="KW-0949">S-adenosyl-L-methionine</keyword>
<dbReference type="EMBL" id="JAODUO010000689">
    <property type="protein sequence ID" value="KAK2176051.1"/>
    <property type="molecule type" value="Genomic_DNA"/>
</dbReference>
<dbReference type="InterPro" id="IPR026489">
    <property type="entry name" value="CXC_dom"/>
</dbReference>
<feature type="region of interest" description="Disordered" evidence="11">
    <location>
        <begin position="402"/>
        <end position="443"/>
    </location>
</feature>
<dbReference type="InterPro" id="IPR045318">
    <property type="entry name" value="EZH1/2-like"/>
</dbReference>
<feature type="domain" description="CXC" evidence="13">
    <location>
        <begin position="503"/>
        <end position="604"/>
    </location>
</feature>
<keyword evidence="7" id="KW-0805">Transcription regulation</keyword>
<dbReference type="Pfam" id="PF00856">
    <property type="entry name" value="SET"/>
    <property type="match status" value="1"/>
</dbReference>
<dbReference type="InterPro" id="IPR033467">
    <property type="entry name" value="Tesmin/TSO1-like_CXC"/>
</dbReference>
<evidence type="ECO:0000256" key="10">
    <source>
        <dbReference type="ARBA" id="ARBA00048568"/>
    </source>
</evidence>
<dbReference type="AlphaFoldDB" id="A0AAD9NPN8"/>
<dbReference type="PROSITE" id="PS51633">
    <property type="entry name" value="CXC"/>
    <property type="match status" value="1"/>
</dbReference>
<keyword evidence="4" id="KW-0808">Transferase</keyword>
<evidence type="ECO:0000256" key="9">
    <source>
        <dbReference type="ARBA" id="ARBA00023242"/>
    </source>
</evidence>
<dbReference type="PANTHER" id="PTHR45747">
    <property type="entry name" value="HISTONE-LYSINE N-METHYLTRANSFERASE E(Z)"/>
    <property type="match status" value="1"/>
</dbReference>
<dbReference type="InterPro" id="IPR048358">
    <property type="entry name" value="EZH1/2_MCSS"/>
</dbReference>
<dbReference type="InterPro" id="IPR046341">
    <property type="entry name" value="SET_dom_sf"/>
</dbReference>
<dbReference type="PANTHER" id="PTHR45747:SF4">
    <property type="entry name" value="HISTONE-LYSINE N-METHYLTRANSFERASE E(Z)"/>
    <property type="match status" value="1"/>
</dbReference>
<dbReference type="SUPFAM" id="SSF82199">
    <property type="entry name" value="SET domain"/>
    <property type="match status" value="1"/>
</dbReference>
<evidence type="ECO:0000256" key="6">
    <source>
        <dbReference type="ARBA" id="ARBA00022853"/>
    </source>
</evidence>
<dbReference type="GO" id="GO:0140951">
    <property type="term" value="F:histone H3K27 trimethyltransferase activity"/>
    <property type="evidence" value="ECO:0007669"/>
    <property type="project" value="UniProtKB-EC"/>
</dbReference>
<comment type="subcellular location">
    <subcellularLocation>
        <location evidence="1">Nucleus</location>
    </subcellularLocation>
</comment>
<feature type="compositionally biased region" description="Polar residues" evidence="11">
    <location>
        <begin position="412"/>
        <end position="422"/>
    </location>
</feature>
<feature type="domain" description="SET" evidence="12">
    <location>
        <begin position="611"/>
        <end position="726"/>
    </location>
</feature>
<proteinExistence type="predicted"/>
<feature type="compositionally biased region" description="Low complexity" evidence="11">
    <location>
        <begin position="1"/>
        <end position="18"/>
    </location>
</feature>
<evidence type="ECO:0000259" key="13">
    <source>
        <dbReference type="PROSITE" id="PS51633"/>
    </source>
</evidence>
<evidence type="ECO:0000259" key="12">
    <source>
        <dbReference type="PROSITE" id="PS50280"/>
    </source>
</evidence>
<dbReference type="EC" id="2.1.1.356" evidence="2"/>
<keyword evidence="15" id="KW-1185">Reference proteome</keyword>
<gene>
    <name evidence="14" type="ORF">NP493_690g02022</name>
</gene>
<evidence type="ECO:0000256" key="2">
    <source>
        <dbReference type="ARBA" id="ARBA00012186"/>
    </source>
</evidence>
<feature type="region of interest" description="Disordered" evidence="11">
    <location>
        <begin position="1"/>
        <end position="27"/>
    </location>
</feature>
<dbReference type="FunFam" id="2.170.270.10:FF:000001">
    <property type="entry name" value="Putative histone-lysine N-methyltransferase EZH2"/>
    <property type="match status" value="1"/>
</dbReference>
<dbReference type="Gene3D" id="2.170.270.10">
    <property type="entry name" value="SET domain"/>
    <property type="match status" value="1"/>
</dbReference>
<dbReference type="GO" id="GO:0003682">
    <property type="term" value="F:chromatin binding"/>
    <property type="evidence" value="ECO:0007669"/>
    <property type="project" value="TreeGrafter"/>
</dbReference>
<evidence type="ECO:0000256" key="3">
    <source>
        <dbReference type="ARBA" id="ARBA00022603"/>
    </source>
</evidence>
<dbReference type="Pfam" id="PF18118">
    <property type="entry name" value="PRC2_HTH_1"/>
    <property type="match status" value="1"/>
</dbReference>
<evidence type="ECO:0000256" key="8">
    <source>
        <dbReference type="ARBA" id="ARBA00023163"/>
    </source>
</evidence>
<keyword evidence="8" id="KW-0804">Transcription</keyword>
<dbReference type="GO" id="GO:0032259">
    <property type="term" value="P:methylation"/>
    <property type="evidence" value="ECO:0007669"/>
    <property type="project" value="UniProtKB-KW"/>
</dbReference>
<dbReference type="GO" id="GO:0031507">
    <property type="term" value="P:heterochromatin formation"/>
    <property type="evidence" value="ECO:0007669"/>
    <property type="project" value="TreeGrafter"/>
</dbReference>
<dbReference type="InterPro" id="IPR041343">
    <property type="entry name" value="PRC2_HTH_1"/>
</dbReference>
<dbReference type="InterPro" id="IPR001214">
    <property type="entry name" value="SET_dom"/>
</dbReference>
<sequence length="746" mass="85375">MSSASSSKESPAGGSSEATARKNSVMGDTQFRNFTDMMEWRKRVRSEYMRLKQHKRFKRADEVKTAFASNRRHINEITARHNEWCQQQKPSQGLYSHETLSAIPVTRKCEVESGMYNSVQSVPLRLLNALPSVPVMYSWAPLQQNFMVEDETVLHNIPYMGDDILEQDGTFIEELLRNYDGKVHGENADALFIEDDIFVQLVKILQETYPDVVTASIEAKEPDDKAESSKNSDQPGSIIFEAIALMFPDKGSADELKEKYRELTEVHDPSSLPPECTPNIDGPHAESVSREQTMHSFHTLFCRRCFKYDCFLHPYKPSGSMLRHKNPDMRPDQEPCSPNCFLTALNLVKEKEVKGESEDGGSDVAEKLEKVKETLLETESRERERTGRERCLRERSPSLHRQVVCRRRKADTNTSSGASTCSEDSDHSNDTFEFPPPARAITDDWSGSEQSLFRVLHQVYLQQLLLHRTTPPDQDLCADVEEDADKEPPRKKKKRQKLWSMHCRKIQLKKDTLSNHIYNYVPCDHPGQRCDETCPCIGAQNFCEKFCQCNLDCQNRFPGCRCKGQCNTKQCPCFMAVRECDPDLCMMCGADQFESNKISCKNVSVQRGLRKQLLLAPSDVAGWGIYLMDGCEKNDFISEYCGEIITQDEADRRGKIYDKYMCSFLFNLNNDFVVDATRKGNKIRFANHSVNPNCYAKVMMVNGDHRIGIFAKRPIQAGEELFFDYRYGPTEQLKFVGIERDLEMAL</sequence>